<dbReference type="InterPro" id="IPR005545">
    <property type="entry name" value="YCII"/>
</dbReference>
<accession>A0ABT4CRG8</accession>
<dbReference type="PANTHER" id="PTHR37828:SF1">
    <property type="entry name" value="YCII-RELATED DOMAIN-CONTAINING PROTEIN"/>
    <property type="match status" value="1"/>
</dbReference>
<sequence length="96" mass="11504">MFILLLKYVKPLEEVDKELNSHVDYLEKYYSLQKFICSGRRNPRIGGVILCNAKDLKEVEDIIKEDPFYQKKIAEYEIIEFLPTKYTDEFKCFINE</sequence>
<proteinExistence type="inferred from homology"/>
<reference evidence="3" key="1">
    <citation type="submission" date="2022-12" db="EMBL/GenBank/DDBJ databases">
        <authorList>
            <person name="Wang J."/>
        </authorList>
    </citation>
    <scope>NUCLEOTIDE SEQUENCE</scope>
    <source>
        <strain evidence="3">HY-42-06</strain>
    </source>
</reference>
<dbReference type="Proteomes" id="UP001079657">
    <property type="component" value="Unassembled WGS sequence"/>
</dbReference>
<organism evidence="3 4">
    <name type="scientific">Clostridium ganghwense</name>
    <dbReference type="NCBI Taxonomy" id="312089"/>
    <lineage>
        <taxon>Bacteria</taxon>
        <taxon>Bacillati</taxon>
        <taxon>Bacillota</taxon>
        <taxon>Clostridia</taxon>
        <taxon>Eubacteriales</taxon>
        <taxon>Clostridiaceae</taxon>
        <taxon>Clostridium</taxon>
    </lineage>
</organism>
<dbReference type="PANTHER" id="PTHR37828">
    <property type="entry name" value="GSR2449 PROTEIN"/>
    <property type="match status" value="1"/>
</dbReference>
<dbReference type="SUPFAM" id="SSF54909">
    <property type="entry name" value="Dimeric alpha+beta barrel"/>
    <property type="match status" value="1"/>
</dbReference>
<evidence type="ECO:0000313" key="4">
    <source>
        <dbReference type="Proteomes" id="UP001079657"/>
    </source>
</evidence>
<dbReference type="RefSeq" id="WP_268050535.1">
    <property type="nucleotide sequence ID" value="NZ_JAPQES010000005.1"/>
</dbReference>
<protein>
    <submittedName>
        <fullName evidence="3">YciI family protein</fullName>
    </submittedName>
</protein>
<name>A0ABT4CRG8_9CLOT</name>
<evidence type="ECO:0000256" key="1">
    <source>
        <dbReference type="ARBA" id="ARBA00007689"/>
    </source>
</evidence>
<feature type="domain" description="YCII-related" evidence="2">
    <location>
        <begin position="1"/>
        <end position="81"/>
    </location>
</feature>
<keyword evidence="4" id="KW-1185">Reference proteome</keyword>
<evidence type="ECO:0000259" key="2">
    <source>
        <dbReference type="Pfam" id="PF03795"/>
    </source>
</evidence>
<comment type="caution">
    <text evidence="3">The sequence shown here is derived from an EMBL/GenBank/DDBJ whole genome shotgun (WGS) entry which is preliminary data.</text>
</comment>
<gene>
    <name evidence="3" type="ORF">OXH55_13520</name>
</gene>
<comment type="similarity">
    <text evidence="1">Belongs to the YciI family.</text>
</comment>
<dbReference type="Pfam" id="PF03795">
    <property type="entry name" value="YCII"/>
    <property type="match status" value="1"/>
</dbReference>
<evidence type="ECO:0000313" key="3">
    <source>
        <dbReference type="EMBL" id="MCY6371659.1"/>
    </source>
</evidence>
<dbReference type="InterPro" id="IPR011008">
    <property type="entry name" value="Dimeric_a/b-barrel"/>
</dbReference>
<dbReference type="Gene3D" id="3.30.70.1060">
    <property type="entry name" value="Dimeric alpha+beta barrel"/>
    <property type="match status" value="1"/>
</dbReference>
<dbReference type="EMBL" id="JAPQES010000005">
    <property type="protein sequence ID" value="MCY6371659.1"/>
    <property type="molecule type" value="Genomic_DNA"/>
</dbReference>